<dbReference type="FunFam" id="3.40.309.10:FF:000009">
    <property type="entry name" value="Aldehyde dehydrogenase A"/>
    <property type="match status" value="1"/>
</dbReference>
<evidence type="ECO:0000256" key="6">
    <source>
        <dbReference type="ARBA" id="ARBA00067277"/>
    </source>
</evidence>
<organism evidence="8 9">
    <name type="scientific">Pontibacillus yanchengensis Y32</name>
    <dbReference type="NCBI Taxonomy" id="1385514"/>
    <lineage>
        <taxon>Bacteria</taxon>
        <taxon>Bacillati</taxon>
        <taxon>Bacillota</taxon>
        <taxon>Bacilli</taxon>
        <taxon>Bacillales</taxon>
        <taxon>Bacillaceae</taxon>
        <taxon>Pontibacillus</taxon>
    </lineage>
</organism>
<evidence type="ECO:0000256" key="4">
    <source>
        <dbReference type="ARBA" id="ARBA00054572"/>
    </source>
</evidence>
<dbReference type="EMBL" id="AVBF01000068">
    <property type="protein sequence ID" value="KGP71346.1"/>
    <property type="molecule type" value="Genomic_DNA"/>
</dbReference>
<protein>
    <recommendedName>
        <fullName evidence="6">3-sulfolactaldehyde dehydrogenase</fullName>
        <ecNumber evidence="5">1.2.1.97</ecNumber>
    </recommendedName>
</protein>
<dbReference type="Gene3D" id="3.40.309.10">
    <property type="entry name" value="Aldehyde Dehydrogenase, Chain A, domain 2"/>
    <property type="match status" value="1"/>
</dbReference>
<dbReference type="PANTHER" id="PTHR42991">
    <property type="entry name" value="ALDEHYDE DEHYDROGENASE"/>
    <property type="match status" value="1"/>
</dbReference>
<dbReference type="GO" id="GO:0008911">
    <property type="term" value="F:lactaldehyde dehydrogenase (NAD+) activity"/>
    <property type="evidence" value="ECO:0007669"/>
    <property type="project" value="TreeGrafter"/>
</dbReference>
<reference evidence="8 9" key="1">
    <citation type="journal article" date="2015" name="Stand. Genomic Sci.">
        <title>High quality draft genome sequence of the moderately halophilic bacterium Pontibacillus yanchengensis Y32(T) and comparison among Pontibacillus genomes.</title>
        <authorList>
            <person name="Huang J."/>
            <person name="Qiao Z.X."/>
            <person name="Tang J.W."/>
            <person name="Wang G."/>
        </authorList>
    </citation>
    <scope>NUCLEOTIDE SEQUENCE [LARGE SCALE GENOMIC DNA]</scope>
    <source>
        <strain evidence="8 9">Y32</strain>
    </source>
</reference>
<dbReference type="Proteomes" id="UP000030147">
    <property type="component" value="Unassembled WGS sequence"/>
</dbReference>
<keyword evidence="9" id="KW-1185">Reference proteome</keyword>
<sequence length="475" mass="51875">MSQHYGLFINGKWIQTQEQNEVLNKYNGDVFATVSKASEQEVEDAINHAQAAFESEDFPPYQRYKTLLKVSELLQAHKEELAQVITNEAGKPIKQARTEIDRATQTFELSAEEAKRITGEGVPVEAAPGSENRMAFTMRVPVGVVGAISPFNFPVNLVAHKIAPAIAAGNAVVLKPASATPVSSLKLAELFEEAGLPEGFLNVLVGSGSTVGNQMMEDERINYYTFTGSAEVGLKLKQNTGLNKLTLELGNNSPVIVDRKADVDQAATTLAQKSFAYAGQVCISVQRIYVHEDIQEAFQKKFIEATEELKVGDPFDAQTDVGPMIGEKEAEGAEEWLQEAKGQGADVIHGGKRKGAILEPTIVSNVDHSMKVVSEEVFAPIVTLMSFSDLDQCIKEVNKSDYGLQGGIFTTDIDRAFKAARKVEVGGFMINDASQYRVDLMPYGGVKNSGWGKEGPKYTINDMTEERLVVMNLKQ</sequence>
<comment type="function">
    <text evidence="4">Part of the sulfo-TAL (or sulfo-SFT) pathway, a D-sulfoquinovose degradation pathway that produces sulfolactate (SL). Catalyzes the oxidation of 3-sulfolactaldehyde (SLA) to sulfolactate (SL).</text>
</comment>
<evidence type="ECO:0000256" key="1">
    <source>
        <dbReference type="ARBA" id="ARBA00009986"/>
    </source>
</evidence>
<dbReference type="eggNOG" id="COG1012">
    <property type="taxonomic scope" value="Bacteria"/>
</dbReference>
<dbReference type="PANTHER" id="PTHR42991:SF1">
    <property type="entry name" value="ALDEHYDE DEHYDROGENASE"/>
    <property type="match status" value="1"/>
</dbReference>
<dbReference type="InterPro" id="IPR016161">
    <property type="entry name" value="Ald_DH/histidinol_DH"/>
</dbReference>
<dbReference type="Pfam" id="PF00171">
    <property type="entry name" value="Aldedh"/>
    <property type="match status" value="1"/>
</dbReference>
<keyword evidence="2" id="KW-0560">Oxidoreductase</keyword>
<accession>A0A0A2TBD7</accession>
<dbReference type="AlphaFoldDB" id="A0A0A2TBD7"/>
<evidence type="ECO:0000256" key="5">
    <source>
        <dbReference type="ARBA" id="ARBA00066984"/>
    </source>
</evidence>
<dbReference type="InterPro" id="IPR016163">
    <property type="entry name" value="Ald_DH_C"/>
</dbReference>
<dbReference type="RefSeq" id="WP_036823167.1">
    <property type="nucleotide sequence ID" value="NZ_AVBF01000068.1"/>
</dbReference>
<proteinExistence type="inferred from homology"/>
<dbReference type="Gene3D" id="3.40.605.10">
    <property type="entry name" value="Aldehyde Dehydrogenase, Chain A, domain 1"/>
    <property type="match status" value="1"/>
</dbReference>
<dbReference type="FunFam" id="3.40.605.10:FF:000007">
    <property type="entry name" value="NAD/NADP-dependent betaine aldehyde dehydrogenase"/>
    <property type="match status" value="1"/>
</dbReference>
<dbReference type="InterPro" id="IPR016162">
    <property type="entry name" value="Ald_DH_N"/>
</dbReference>
<comment type="similarity">
    <text evidence="1">Belongs to the aldehyde dehydrogenase family.</text>
</comment>
<evidence type="ECO:0000313" key="9">
    <source>
        <dbReference type="Proteomes" id="UP000030147"/>
    </source>
</evidence>
<dbReference type="OrthoDB" id="9762913at2"/>
<feature type="domain" description="Aldehyde dehydrogenase" evidence="7">
    <location>
        <begin position="13"/>
        <end position="467"/>
    </location>
</feature>
<dbReference type="STRING" id="1385514.N782_19790"/>
<evidence type="ECO:0000259" key="7">
    <source>
        <dbReference type="Pfam" id="PF00171"/>
    </source>
</evidence>
<gene>
    <name evidence="8" type="ORF">N782_19790</name>
</gene>
<evidence type="ECO:0000256" key="3">
    <source>
        <dbReference type="ARBA" id="ARBA00050326"/>
    </source>
</evidence>
<dbReference type="CDD" id="cd07149">
    <property type="entry name" value="ALDH_y4uC"/>
    <property type="match status" value="1"/>
</dbReference>
<comment type="catalytic activity">
    <reaction evidence="3">
        <text>(2S)-3-sulfolactaldehyde + NAD(+) + H2O = (2S)-3-sulfolactate + NADH + 2 H(+)</text>
        <dbReference type="Rhea" id="RHEA:47932"/>
        <dbReference type="ChEBI" id="CHEBI:15377"/>
        <dbReference type="ChEBI" id="CHEBI:15378"/>
        <dbReference type="ChEBI" id="CHEBI:57540"/>
        <dbReference type="ChEBI" id="CHEBI:57945"/>
        <dbReference type="ChEBI" id="CHEBI:61289"/>
        <dbReference type="ChEBI" id="CHEBI:90109"/>
        <dbReference type="EC" id="1.2.1.97"/>
    </reaction>
    <physiologicalReaction direction="left-to-right" evidence="3">
        <dbReference type="Rhea" id="RHEA:47933"/>
    </physiologicalReaction>
</comment>
<evidence type="ECO:0000256" key="2">
    <source>
        <dbReference type="ARBA" id="ARBA00023002"/>
    </source>
</evidence>
<name>A0A0A2TBD7_9BACI</name>
<evidence type="ECO:0000313" key="8">
    <source>
        <dbReference type="EMBL" id="KGP71346.1"/>
    </source>
</evidence>
<dbReference type="InterPro" id="IPR051020">
    <property type="entry name" value="ALDH-related_metabolic_enz"/>
</dbReference>
<dbReference type="SUPFAM" id="SSF53720">
    <property type="entry name" value="ALDH-like"/>
    <property type="match status" value="1"/>
</dbReference>
<comment type="caution">
    <text evidence="8">The sequence shown here is derived from an EMBL/GenBank/DDBJ whole genome shotgun (WGS) entry which is preliminary data.</text>
</comment>
<dbReference type="InterPro" id="IPR015590">
    <property type="entry name" value="Aldehyde_DH_dom"/>
</dbReference>
<dbReference type="EC" id="1.2.1.97" evidence="5"/>